<dbReference type="PRINTS" id="PR00367">
    <property type="entry name" value="ETHRSPELEMNT"/>
</dbReference>
<feature type="compositionally biased region" description="Low complexity" evidence="7">
    <location>
        <begin position="159"/>
        <end position="179"/>
    </location>
</feature>
<dbReference type="InterPro" id="IPR016177">
    <property type="entry name" value="DNA-bd_dom_sf"/>
</dbReference>
<feature type="compositionally biased region" description="Low complexity" evidence="7">
    <location>
        <begin position="252"/>
        <end position="265"/>
    </location>
</feature>
<comment type="similarity">
    <text evidence="6">Belongs to the AP2/ERF transcription factor family. ERF subfamily.</text>
</comment>
<evidence type="ECO:0000256" key="3">
    <source>
        <dbReference type="ARBA" id="ARBA00023125"/>
    </source>
</evidence>
<feature type="region of interest" description="Disordered" evidence="7">
    <location>
        <begin position="159"/>
        <end position="194"/>
    </location>
</feature>
<name>A0AAD8TEM7_LOLMU</name>
<dbReference type="InterPro" id="IPR036955">
    <property type="entry name" value="AP2/ERF_dom_sf"/>
</dbReference>
<dbReference type="Proteomes" id="UP001231189">
    <property type="component" value="Unassembled WGS sequence"/>
</dbReference>
<evidence type="ECO:0000259" key="8">
    <source>
        <dbReference type="PROSITE" id="PS51032"/>
    </source>
</evidence>
<evidence type="ECO:0000256" key="7">
    <source>
        <dbReference type="SAM" id="MobiDB-lite"/>
    </source>
</evidence>
<reference evidence="9" key="1">
    <citation type="submission" date="2023-07" db="EMBL/GenBank/DDBJ databases">
        <title>A chromosome-level genome assembly of Lolium multiflorum.</title>
        <authorList>
            <person name="Chen Y."/>
            <person name="Copetti D."/>
            <person name="Kolliker R."/>
            <person name="Studer B."/>
        </authorList>
    </citation>
    <scope>NUCLEOTIDE SEQUENCE</scope>
    <source>
        <strain evidence="9">02402/16</strain>
        <tissue evidence="9">Leaf</tissue>
    </source>
</reference>
<dbReference type="InterPro" id="IPR001471">
    <property type="entry name" value="AP2/ERF_dom"/>
</dbReference>
<keyword evidence="3" id="KW-0238">DNA-binding</keyword>
<comment type="subcellular location">
    <subcellularLocation>
        <location evidence="1">Nucleus</location>
    </subcellularLocation>
</comment>
<organism evidence="9 10">
    <name type="scientific">Lolium multiflorum</name>
    <name type="common">Italian ryegrass</name>
    <name type="synonym">Lolium perenne subsp. multiflorum</name>
    <dbReference type="NCBI Taxonomy" id="4521"/>
    <lineage>
        <taxon>Eukaryota</taxon>
        <taxon>Viridiplantae</taxon>
        <taxon>Streptophyta</taxon>
        <taxon>Embryophyta</taxon>
        <taxon>Tracheophyta</taxon>
        <taxon>Spermatophyta</taxon>
        <taxon>Magnoliopsida</taxon>
        <taxon>Liliopsida</taxon>
        <taxon>Poales</taxon>
        <taxon>Poaceae</taxon>
        <taxon>BOP clade</taxon>
        <taxon>Pooideae</taxon>
        <taxon>Poodae</taxon>
        <taxon>Poeae</taxon>
        <taxon>Poeae Chloroplast Group 2 (Poeae type)</taxon>
        <taxon>Loliodinae</taxon>
        <taxon>Loliinae</taxon>
        <taxon>Lolium</taxon>
    </lineage>
</organism>
<dbReference type="EMBL" id="JAUUTY010000002">
    <property type="protein sequence ID" value="KAK1681264.1"/>
    <property type="molecule type" value="Genomic_DNA"/>
</dbReference>
<dbReference type="PANTHER" id="PTHR31194:SF1">
    <property type="entry name" value="ETHYLENE-RESPONSIVE TRANSCRIPTION FACTOR ERN2"/>
    <property type="match status" value="1"/>
</dbReference>
<evidence type="ECO:0000313" key="9">
    <source>
        <dbReference type="EMBL" id="KAK1681264.1"/>
    </source>
</evidence>
<protein>
    <recommendedName>
        <fullName evidence="8">AP2/ERF domain-containing protein</fullName>
    </recommendedName>
</protein>
<gene>
    <name evidence="9" type="ORF">QYE76_042112</name>
</gene>
<dbReference type="Pfam" id="PF00847">
    <property type="entry name" value="AP2"/>
    <property type="match status" value="1"/>
</dbReference>
<dbReference type="PANTHER" id="PTHR31194">
    <property type="entry name" value="SHN SHINE , DNA BINDING / TRANSCRIPTION FACTOR"/>
    <property type="match status" value="1"/>
</dbReference>
<comment type="caution">
    <text evidence="9">The sequence shown here is derived from an EMBL/GenBank/DDBJ whole genome shotgun (WGS) entry which is preliminary data.</text>
</comment>
<feature type="region of interest" description="Disordered" evidence="7">
    <location>
        <begin position="246"/>
        <end position="265"/>
    </location>
</feature>
<keyword evidence="5" id="KW-0539">Nucleus</keyword>
<evidence type="ECO:0000256" key="4">
    <source>
        <dbReference type="ARBA" id="ARBA00023163"/>
    </source>
</evidence>
<evidence type="ECO:0000256" key="1">
    <source>
        <dbReference type="ARBA" id="ARBA00004123"/>
    </source>
</evidence>
<dbReference type="CDD" id="cd00018">
    <property type="entry name" value="AP2"/>
    <property type="match status" value="1"/>
</dbReference>
<keyword evidence="2" id="KW-0805">Transcription regulation</keyword>
<dbReference type="GO" id="GO:0005634">
    <property type="term" value="C:nucleus"/>
    <property type="evidence" value="ECO:0007669"/>
    <property type="project" value="UniProtKB-SubCell"/>
</dbReference>
<accession>A0AAD8TEM7</accession>
<evidence type="ECO:0000256" key="5">
    <source>
        <dbReference type="ARBA" id="ARBA00023242"/>
    </source>
</evidence>
<evidence type="ECO:0000256" key="6">
    <source>
        <dbReference type="ARBA" id="ARBA00024343"/>
    </source>
</evidence>
<dbReference type="SUPFAM" id="SSF54171">
    <property type="entry name" value="DNA-binding domain"/>
    <property type="match status" value="1"/>
</dbReference>
<dbReference type="SMART" id="SM00380">
    <property type="entry name" value="AP2"/>
    <property type="match status" value="1"/>
</dbReference>
<dbReference type="GO" id="GO:0003677">
    <property type="term" value="F:DNA binding"/>
    <property type="evidence" value="ECO:0007669"/>
    <property type="project" value="UniProtKB-KW"/>
</dbReference>
<proteinExistence type="inferred from homology"/>
<evidence type="ECO:0000313" key="10">
    <source>
        <dbReference type="Proteomes" id="UP001231189"/>
    </source>
</evidence>
<sequence>MELQFQRQQQQQQCQFEAVPASKAAAKARSSKCKFVGVRQRPSGRWVAEIKDTTHKIRVWLGTFETAEEAARAYDEAACLLRGSNTRTNFAAPVHAAASPASPQPDSPLASRIRTLLTHKKLKKNTVPPPASFPQQAAVPFAPGTTTYRHASDIVAGGSNVSPGSTSSTSSSISFAVSGNGAADHRTPSPSLSSHMTYQWVNNGSEELHLTSQHLEHQPWPAVLRATVPPLAGGNPHCPLIADTRRTETQDDSASASASPDGAAMSGVVQERDDGFDIGSDPCDSLWDLPPICQLSCRSMMY</sequence>
<keyword evidence="4" id="KW-0804">Transcription</keyword>
<dbReference type="Gene3D" id="3.30.730.10">
    <property type="entry name" value="AP2/ERF domain"/>
    <property type="match status" value="1"/>
</dbReference>
<keyword evidence="10" id="KW-1185">Reference proteome</keyword>
<dbReference type="FunFam" id="3.30.730.10:FF:000005">
    <property type="entry name" value="ethylene-responsive transcription factor RAP2-11"/>
    <property type="match status" value="1"/>
</dbReference>
<dbReference type="PROSITE" id="PS51032">
    <property type="entry name" value="AP2_ERF"/>
    <property type="match status" value="1"/>
</dbReference>
<dbReference type="InterPro" id="IPR050913">
    <property type="entry name" value="AP2/ERF_ERF"/>
</dbReference>
<dbReference type="GO" id="GO:0003700">
    <property type="term" value="F:DNA-binding transcription factor activity"/>
    <property type="evidence" value="ECO:0007669"/>
    <property type="project" value="InterPro"/>
</dbReference>
<evidence type="ECO:0000256" key="2">
    <source>
        <dbReference type="ARBA" id="ARBA00023015"/>
    </source>
</evidence>
<feature type="domain" description="AP2/ERF" evidence="8">
    <location>
        <begin position="34"/>
        <end position="91"/>
    </location>
</feature>
<dbReference type="AlphaFoldDB" id="A0AAD8TEM7"/>